<feature type="chain" id="PRO_5004026656" description="PDZ domain-containing protein" evidence="2">
    <location>
        <begin position="34"/>
        <end position="256"/>
    </location>
</feature>
<proteinExistence type="predicted"/>
<dbReference type="Gene3D" id="2.30.42.10">
    <property type="match status" value="1"/>
</dbReference>
<keyword evidence="2" id="KW-0732">Signal</keyword>
<feature type="compositionally biased region" description="Pro residues" evidence="1">
    <location>
        <begin position="63"/>
        <end position="78"/>
    </location>
</feature>
<gene>
    <name evidence="3" type="ORF">C725_1694</name>
</gene>
<protein>
    <recommendedName>
        <fullName evidence="5">PDZ domain-containing protein</fullName>
    </recommendedName>
</protein>
<feature type="region of interest" description="Disordered" evidence="1">
    <location>
        <begin position="133"/>
        <end position="162"/>
    </location>
</feature>
<organism evidence="3 4">
    <name type="scientific">Pacificimonas flava</name>
    <dbReference type="NCBI Taxonomy" id="1234595"/>
    <lineage>
        <taxon>Bacteria</taxon>
        <taxon>Pseudomonadati</taxon>
        <taxon>Pseudomonadota</taxon>
        <taxon>Alphaproteobacteria</taxon>
        <taxon>Sphingomonadales</taxon>
        <taxon>Sphingosinicellaceae</taxon>
        <taxon>Pacificimonas</taxon>
    </lineage>
</organism>
<evidence type="ECO:0008006" key="5">
    <source>
        <dbReference type="Google" id="ProtNLM"/>
    </source>
</evidence>
<evidence type="ECO:0000256" key="1">
    <source>
        <dbReference type="SAM" id="MobiDB-lite"/>
    </source>
</evidence>
<evidence type="ECO:0000313" key="3">
    <source>
        <dbReference type="EMBL" id="EMD83096.1"/>
    </source>
</evidence>
<feature type="region of interest" description="Disordered" evidence="1">
    <location>
        <begin position="38"/>
        <end position="84"/>
    </location>
</feature>
<dbReference type="Proteomes" id="UP000011717">
    <property type="component" value="Unassembled WGS sequence"/>
</dbReference>
<feature type="compositionally biased region" description="Low complexity" evidence="1">
    <location>
        <begin position="53"/>
        <end position="62"/>
    </location>
</feature>
<sequence length="256" mass="26603">MQPMRFAAALPFRHPLVGACACTVTLLLSSACAREDEAASTPPDTSVISSEGAAAPLAASPTTSPPPTPPSSATPLPPDLALIGTSAGSGSAGAFFTLGSDEQRYVRLGRRAAPGWTLTRVAPQEVALTEASGAERILRLPESDEGAEAPRDASGSDARAEEDAEVAVQRLVTTMRLGIEPATTASGRRAYRFTSDPPPSLAAAGLRRGDILVTYDAESFDRSEDVSDLAHQLGSRDRLGLVVERGGRTLKLTASH</sequence>
<name>M2TMX6_9SPHN</name>
<evidence type="ECO:0000313" key="4">
    <source>
        <dbReference type="Proteomes" id="UP000011717"/>
    </source>
</evidence>
<dbReference type="InterPro" id="IPR036034">
    <property type="entry name" value="PDZ_sf"/>
</dbReference>
<evidence type="ECO:0000256" key="2">
    <source>
        <dbReference type="SAM" id="SignalP"/>
    </source>
</evidence>
<dbReference type="AlphaFoldDB" id="M2TMX6"/>
<feature type="signal peptide" evidence="2">
    <location>
        <begin position="1"/>
        <end position="33"/>
    </location>
</feature>
<dbReference type="SUPFAM" id="SSF50156">
    <property type="entry name" value="PDZ domain-like"/>
    <property type="match status" value="1"/>
</dbReference>
<reference evidence="3 4" key="1">
    <citation type="journal article" date="2013" name="Genome Announc.">
        <title>Draft Genome Sequence of Strain JLT2015T, Belonging to the Family Sphingomonadaceae of the Alphaproteobacteria.</title>
        <authorList>
            <person name="Tang K."/>
            <person name="Liu K."/>
            <person name="Li S."/>
            <person name="Jiao N."/>
        </authorList>
    </citation>
    <scope>NUCLEOTIDE SEQUENCE [LARGE SCALE GENOMIC DNA]</scope>
    <source>
        <strain evidence="3 4">JLT2015</strain>
    </source>
</reference>
<dbReference type="EMBL" id="AMRV01000004">
    <property type="protein sequence ID" value="EMD83096.1"/>
    <property type="molecule type" value="Genomic_DNA"/>
</dbReference>
<keyword evidence="4" id="KW-1185">Reference proteome</keyword>
<accession>M2TMX6</accession>
<comment type="caution">
    <text evidence="3">The sequence shown here is derived from an EMBL/GenBank/DDBJ whole genome shotgun (WGS) entry which is preliminary data.</text>
</comment>
<dbReference type="PROSITE" id="PS51257">
    <property type="entry name" value="PROKAR_LIPOPROTEIN"/>
    <property type="match status" value="1"/>
</dbReference>